<evidence type="ECO:0000313" key="8">
    <source>
        <dbReference type="Proteomes" id="UP000321379"/>
    </source>
</evidence>
<evidence type="ECO:0000256" key="2">
    <source>
        <dbReference type="ARBA" id="ARBA00022723"/>
    </source>
</evidence>
<keyword evidence="7" id="KW-0456">Lyase</keyword>
<dbReference type="Gene3D" id="3.20.20.60">
    <property type="entry name" value="Phosphoenolpyruvate-binding domains"/>
    <property type="match status" value="1"/>
</dbReference>
<accession>A0A5C8USI7</accession>
<dbReference type="Pfam" id="PF03328">
    <property type="entry name" value="HpcH_HpaI"/>
    <property type="match status" value="1"/>
</dbReference>
<dbReference type="EMBL" id="VRMG01000005">
    <property type="protein sequence ID" value="TXN31515.1"/>
    <property type="molecule type" value="Genomic_DNA"/>
</dbReference>
<sequence>MTFTMGPSLLFCPADRPDRFVKAQERADAVIIDLEDAVAPRNRAAAREALIATPLDPERTIVRINPASTPDFVLDLEALELTSYRTVMLAKAQGVRDLDDLAGLEVIALCETAAGVLAAPALAAAPEVVALMWGAEDLIVSLGGSSSRRADGGYRDVARHARSAVLLAAAASGVAAIDAVFLDLPNLAGLADEARDAAESGFAATACVHPSQASVIREAYTPDDEQLRRARELLAAAEKESGVFRFDGQMVDGPILGHARRLVQRAGH</sequence>
<dbReference type="GO" id="GO:0000287">
    <property type="term" value="F:magnesium ion binding"/>
    <property type="evidence" value="ECO:0007669"/>
    <property type="project" value="TreeGrafter"/>
</dbReference>
<proteinExistence type="predicted"/>
<dbReference type="PIRSF" id="PIRSF015582">
    <property type="entry name" value="Cit_lyase_B"/>
    <property type="match status" value="1"/>
</dbReference>
<evidence type="ECO:0000313" key="7">
    <source>
        <dbReference type="EMBL" id="TXN31515.1"/>
    </source>
</evidence>
<dbReference type="GO" id="GO:0016829">
    <property type="term" value="F:lyase activity"/>
    <property type="evidence" value="ECO:0007669"/>
    <property type="project" value="UniProtKB-KW"/>
</dbReference>
<feature type="domain" description="HpcH/HpaI aldolase/citrate lyase" evidence="6">
    <location>
        <begin position="8"/>
        <end position="210"/>
    </location>
</feature>
<dbReference type="AlphaFoldDB" id="A0A5C8USI7"/>
<evidence type="ECO:0000256" key="4">
    <source>
        <dbReference type="PIRSR" id="PIRSR015582-1"/>
    </source>
</evidence>
<dbReference type="InterPro" id="IPR015813">
    <property type="entry name" value="Pyrv/PenolPyrv_kinase-like_dom"/>
</dbReference>
<dbReference type="PANTHER" id="PTHR32308:SF10">
    <property type="entry name" value="CITRATE LYASE SUBUNIT BETA"/>
    <property type="match status" value="1"/>
</dbReference>
<dbReference type="SUPFAM" id="SSF51621">
    <property type="entry name" value="Phosphoenolpyruvate/pyruvate domain"/>
    <property type="match status" value="1"/>
</dbReference>
<evidence type="ECO:0000259" key="6">
    <source>
        <dbReference type="Pfam" id="PF03328"/>
    </source>
</evidence>
<dbReference type="Proteomes" id="UP000321379">
    <property type="component" value="Unassembled WGS sequence"/>
</dbReference>
<dbReference type="RefSeq" id="WP_147783102.1">
    <property type="nucleotide sequence ID" value="NZ_VRMG01000005.1"/>
</dbReference>
<feature type="binding site" evidence="5">
    <location>
        <position position="111"/>
    </location>
    <ligand>
        <name>Mg(2+)</name>
        <dbReference type="ChEBI" id="CHEBI:18420"/>
    </ligand>
</feature>
<name>A0A5C8USI7_9MICO</name>
<dbReference type="InterPro" id="IPR005000">
    <property type="entry name" value="Aldolase/citrate-lyase_domain"/>
</dbReference>
<keyword evidence="3 5" id="KW-0460">Magnesium</keyword>
<feature type="binding site" evidence="4">
    <location>
        <position position="63"/>
    </location>
    <ligand>
        <name>substrate</name>
    </ligand>
</feature>
<feature type="binding site" evidence="4">
    <location>
        <position position="111"/>
    </location>
    <ligand>
        <name>substrate</name>
    </ligand>
</feature>
<reference evidence="7 8" key="1">
    <citation type="submission" date="2019-08" db="EMBL/GenBank/DDBJ databases">
        <title>Bacterial whole genome sequence for Glaciihabitans sp. CHu50b-6-2.</title>
        <authorList>
            <person name="Jin L."/>
        </authorList>
    </citation>
    <scope>NUCLEOTIDE SEQUENCE [LARGE SCALE GENOMIC DNA]</scope>
    <source>
        <strain evidence="7 8">CHu50b-6-2</strain>
    </source>
</reference>
<evidence type="ECO:0000256" key="5">
    <source>
        <dbReference type="PIRSR" id="PIRSR015582-2"/>
    </source>
</evidence>
<dbReference type="InterPro" id="IPR040442">
    <property type="entry name" value="Pyrv_kinase-like_dom_sf"/>
</dbReference>
<evidence type="ECO:0000256" key="1">
    <source>
        <dbReference type="ARBA" id="ARBA00001946"/>
    </source>
</evidence>
<dbReference type="PANTHER" id="PTHR32308">
    <property type="entry name" value="LYASE BETA SUBUNIT, PUTATIVE (AFU_ORTHOLOGUE AFUA_4G13030)-RELATED"/>
    <property type="match status" value="1"/>
</dbReference>
<feature type="binding site" evidence="5">
    <location>
        <position position="137"/>
    </location>
    <ligand>
        <name>Mg(2+)</name>
        <dbReference type="ChEBI" id="CHEBI:18420"/>
    </ligand>
</feature>
<gene>
    <name evidence="7" type="ORF">FVP33_08230</name>
</gene>
<organism evidence="7 8">
    <name type="scientific">Lacisediminihabitans profunda</name>
    <dbReference type="NCBI Taxonomy" id="2594790"/>
    <lineage>
        <taxon>Bacteria</taxon>
        <taxon>Bacillati</taxon>
        <taxon>Actinomycetota</taxon>
        <taxon>Actinomycetes</taxon>
        <taxon>Micrococcales</taxon>
        <taxon>Microbacteriaceae</taxon>
        <taxon>Lacisediminihabitans</taxon>
    </lineage>
</organism>
<keyword evidence="8" id="KW-1185">Reference proteome</keyword>
<evidence type="ECO:0000256" key="3">
    <source>
        <dbReference type="ARBA" id="ARBA00022842"/>
    </source>
</evidence>
<comment type="caution">
    <text evidence="7">The sequence shown here is derived from an EMBL/GenBank/DDBJ whole genome shotgun (WGS) entry which is preliminary data.</text>
</comment>
<keyword evidence="2 5" id="KW-0479">Metal-binding</keyword>
<comment type="cofactor">
    <cofactor evidence="1">
        <name>Mg(2+)</name>
        <dbReference type="ChEBI" id="CHEBI:18420"/>
    </cofactor>
</comment>
<protein>
    <submittedName>
        <fullName evidence="7">CoA ester lyase</fullName>
    </submittedName>
</protein>
<dbReference type="InterPro" id="IPR011206">
    <property type="entry name" value="Citrate_lyase_beta/mcl1/mcl2"/>
</dbReference>
<dbReference type="GO" id="GO:0006107">
    <property type="term" value="P:oxaloacetate metabolic process"/>
    <property type="evidence" value="ECO:0007669"/>
    <property type="project" value="TreeGrafter"/>
</dbReference>